<evidence type="ECO:0000256" key="1">
    <source>
        <dbReference type="ARBA" id="ARBA00004123"/>
    </source>
</evidence>
<dbReference type="FunFam" id="3.40.50.300:FF:000726">
    <property type="entry name" value="Pre-mRNA-splicing factor ATP-dependent RNA helicase"/>
    <property type="match status" value="1"/>
</dbReference>
<dbReference type="InterPro" id="IPR001650">
    <property type="entry name" value="Helicase_C-like"/>
</dbReference>
<evidence type="ECO:0000256" key="10">
    <source>
        <dbReference type="ARBA" id="ARBA00047984"/>
    </source>
</evidence>
<dbReference type="Pfam" id="PF07717">
    <property type="entry name" value="OB_NTP_bind"/>
    <property type="match status" value="1"/>
</dbReference>
<keyword evidence="7" id="KW-0067">ATP-binding</keyword>
<dbReference type="InterPro" id="IPR048333">
    <property type="entry name" value="HA2_WH"/>
</dbReference>
<keyword evidence="8" id="KW-0508">mRNA splicing</keyword>
<dbReference type="Gene3D" id="3.40.50.300">
    <property type="entry name" value="P-loop containing nucleotide triphosphate hydrolases"/>
    <property type="match status" value="2"/>
</dbReference>
<dbReference type="VEuPathDB" id="FungiDB:C5L36_0A10790"/>
<dbReference type="InterPro" id="IPR002464">
    <property type="entry name" value="DNA/RNA_helicase_DEAH_CS"/>
</dbReference>
<dbReference type="Pfam" id="PF04408">
    <property type="entry name" value="WHD_HA2"/>
    <property type="match status" value="1"/>
</dbReference>
<feature type="domain" description="Helicase ATP-binding" evidence="13">
    <location>
        <begin position="301"/>
        <end position="465"/>
    </location>
</feature>
<dbReference type="EMBL" id="JQFK01000001">
    <property type="protein sequence ID" value="KGK40611.1"/>
    <property type="molecule type" value="Genomic_DNA"/>
</dbReference>
<dbReference type="SMART" id="SM00490">
    <property type="entry name" value="HELICc"/>
    <property type="match status" value="1"/>
</dbReference>
<dbReference type="eggNOG" id="KOG0922">
    <property type="taxonomic scope" value="Eukaryota"/>
</dbReference>
<evidence type="ECO:0000313" key="16">
    <source>
        <dbReference type="Proteomes" id="UP000029867"/>
    </source>
</evidence>
<reference evidence="16" key="1">
    <citation type="journal article" date="2014" name="Microb. Cell Fact.">
        <title>Exploiting Issatchenkia orientalis SD108 for succinic acid production.</title>
        <authorList>
            <person name="Xiao H."/>
            <person name="Shao Z."/>
            <person name="Jiang Y."/>
            <person name="Dole S."/>
            <person name="Zhao H."/>
        </authorList>
    </citation>
    <scope>NUCLEOTIDE SEQUENCE [LARGE SCALE GENOMIC DNA]</scope>
    <source>
        <strain evidence="16">SD108</strain>
    </source>
</reference>
<dbReference type="Gene3D" id="1.20.120.1080">
    <property type="match status" value="1"/>
</dbReference>
<evidence type="ECO:0000313" key="15">
    <source>
        <dbReference type="EMBL" id="KGK40611.1"/>
    </source>
</evidence>
<comment type="subcellular location">
    <subcellularLocation>
        <location evidence="1">Nucleus</location>
    </subcellularLocation>
</comment>
<proteinExistence type="predicted"/>
<dbReference type="FunFam" id="3.40.50.300:FF:000007">
    <property type="entry name" value="Pre-mRNA-splicing factor ATP-dependent RNA helicase"/>
    <property type="match status" value="1"/>
</dbReference>
<dbReference type="Proteomes" id="UP000029867">
    <property type="component" value="Unassembled WGS sequence"/>
</dbReference>
<protein>
    <recommendedName>
        <fullName evidence="2">RNA helicase</fullName>
        <ecNumber evidence="2">3.6.4.13</ecNumber>
    </recommendedName>
</protein>
<dbReference type="EC" id="3.6.4.13" evidence="2"/>
<keyword evidence="4" id="KW-0547">Nucleotide-binding</keyword>
<keyword evidence="11" id="KW-0175">Coiled coil</keyword>
<dbReference type="GO" id="GO:0071006">
    <property type="term" value="C:U2-type catalytic step 1 spliceosome"/>
    <property type="evidence" value="ECO:0007669"/>
    <property type="project" value="UniProtKB-ARBA"/>
</dbReference>
<dbReference type="InterPro" id="IPR014001">
    <property type="entry name" value="Helicase_ATP-bd"/>
</dbReference>
<feature type="domain" description="S1 motif" evidence="12">
    <location>
        <begin position="11"/>
        <end position="75"/>
    </location>
</feature>
<dbReference type="Pfam" id="PF00270">
    <property type="entry name" value="DEAD"/>
    <property type="match status" value="1"/>
</dbReference>
<name>A0A099P978_PICKU</name>
<keyword evidence="3" id="KW-0507">mRNA processing</keyword>
<feature type="domain" description="Helicase C-terminal" evidence="14">
    <location>
        <begin position="487"/>
        <end position="666"/>
    </location>
</feature>
<evidence type="ECO:0000256" key="5">
    <source>
        <dbReference type="ARBA" id="ARBA00022801"/>
    </source>
</evidence>
<dbReference type="GO" id="GO:0003723">
    <property type="term" value="F:RNA binding"/>
    <property type="evidence" value="ECO:0007669"/>
    <property type="project" value="TreeGrafter"/>
</dbReference>
<dbReference type="SUPFAM" id="SSF50249">
    <property type="entry name" value="Nucleic acid-binding proteins"/>
    <property type="match status" value="1"/>
</dbReference>
<evidence type="ECO:0000256" key="2">
    <source>
        <dbReference type="ARBA" id="ARBA00012552"/>
    </source>
</evidence>
<evidence type="ECO:0000259" key="13">
    <source>
        <dbReference type="PROSITE" id="PS51192"/>
    </source>
</evidence>
<dbReference type="InterPro" id="IPR011709">
    <property type="entry name" value="DEAD-box_helicase_OB_fold"/>
</dbReference>
<dbReference type="GO" id="GO:0016787">
    <property type="term" value="F:hydrolase activity"/>
    <property type="evidence" value="ECO:0007669"/>
    <property type="project" value="UniProtKB-KW"/>
</dbReference>
<gene>
    <name evidence="15" type="ORF">JL09_g64</name>
</gene>
<dbReference type="PROSITE" id="PS50126">
    <property type="entry name" value="S1"/>
    <property type="match status" value="1"/>
</dbReference>
<evidence type="ECO:0000259" key="12">
    <source>
        <dbReference type="PROSITE" id="PS50126"/>
    </source>
</evidence>
<dbReference type="PROSITE" id="PS51194">
    <property type="entry name" value="HELICASE_CTER"/>
    <property type="match status" value="1"/>
</dbReference>
<dbReference type="Pfam" id="PF00575">
    <property type="entry name" value="S1"/>
    <property type="match status" value="1"/>
</dbReference>
<dbReference type="InterPro" id="IPR011545">
    <property type="entry name" value="DEAD/DEAH_box_helicase_dom"/>
</dbReference>
<dbReference type="Pfam" id="PF21010">
    <property type="entry name" value="HA2_C"/>
    <property type="match status" value="1"/>
</dbReference>
<keyword evidence="6" id="KW-0347">Helicase</keyword>
<dbReference type="PANTHER" id="PTHR18934:SF85">
    <property type="entry name" value="ATP-DEPENDENT RNA HELICASE DHX8"/>
    <property type="match status" value="1"/>
</dbReference>
<organism evidence="15 16">
    <name type="scientific">Pichia kudriavzevii</name>
    <name type="common">Yeast</name>
    <name type="synonym">Issatchenkia orientalis</name>
    <dbReference type="NCBI Taxonomy" id="4909"/>
    <lineage>
        <taxon>Eukaryota</taxon>
        <taxon>Fungi</taxon>
        <taxon>Dikarya</taxon>
        <taxon>Ascomycota</taxon>
        <taxon>Saccharomycotina</taxon>
        <taxon>Pichiomycetes</taxon>
        <taxon>Pichiales</taxon>
        <taxon>Pichiaceae</taxon>
        <taxon>Pichia</taxon>
    </lineage>
</organism>
<dbReference type="GO" id="GO:0000390">
    <property type="term" value="P:spliceosomal complex disassembly"/>
    <property type="evidence" value="ECO:0007669"/>
    <property type="project" value="EnsemblFungi"/>
</dbReference>
<dbReference type="SMART" id="SM00847">
    <property type="entry name" value="HA2"/>
    <property type="match status" value="1"/>
</dbReference>
<dbReference type="PROSITE" id="PS00690">
    <property type="entry name" value="DEAH_ATP_HELICASE"/>
    <property type="match status" value="1"/>
</dbReference>
<dbReference type="Gene3D" id="2.40.50.140">
    <property type="entry name" value="Nucleic acid-binding proteins"/>
    <property type="match status" value="1"/>
</dbReference>
<evidence type="ECO:0000256" key="11">
    <source>
        <dbReference type="SAM" id="Coils"/>
    </source>
</evidence>
<keyword evidence="9" id="KW-0539">Nucleus</keyword>
<dbReference type="PANTHER" id="PTHR18934">
    <property type="entry name" value="ATP-DEPENDENT RNA HELICASE"/>
    <property type="match status" value="1"/>
</dbReference>
<dbReference type="GO" id="GO:0000386">
    <property type="term" value="F:second spliceosomal transesterification activity"/>
    <property type="evidence" value="ECO:0007669"/>
    <property type="project" value="EnsemblFungi"/>
</dbReference>
<evidence type="ECO:0000256" key="4">
    <source>
        <dbReference type="ARBA" id="ARBA00022741"/>
    </source>
</evidence>
<evidence type="ECO:0000256" key="8">
    <source>
        <dbReference type="ARBA" id="ARBA00023187"/>
    </source>
</evidence>
<sequence length="963" mass="110084">MSMPALNLQEGQIVKGFVKTIKHFGAFISIPGQSKEGLCHNSDIIESGIKLNRGDEVFVRVLRISGDGKISLSIKDVDQRKGLLKTVDTDLHTGFKRRNDMDAWERNQINSSYGAKKQRIIRGNTEDPFAEVESEDDVDTGNEIIEIQLNTEVPQFLHPYKDKLTRSMNKKTSALMDKQSTRVQGKPTIEKKMDPRSATLDKIAKTGSQIMKECKLQKLEKRLSEEKRRRELSKSQYVDDPVAKERLEKELKRQETEEIEKSAILEWKRQSKAQSYGIKSKLSIQEQRESLPVFQVREDLLNTVRENNFVVIVGETGSGKTTQITQYLAEGGYANDGIIACTQPRRVAAISVAKRVAEEVNCKVGEEVGYNVRFEDCTSSKTRIKYMTDGMLQREALVDPLMSRYSVVMLDEAHERTVATDILFALLRDAVIKRKGTLKLIVTSATLDSTKFSQYFNDCPVFHIKGRTFPVKIYYTKTPELDYIEATIDTVIDVHTNNPPGDILVFLTGREEIETCCETIVQKMSVLYKADPNLSELIVLPIFSAMPTEMQSRIFEPTPEGKRKVVIATNIAETSITIDGIYYVIDPGFVKVNAYDPRRSMDSLVVQPISRAQADQRSGRAGRTGPGVCYRLYTKNAYLREMQANTVPEILRQNLSHTILMLKAMGINDILNFGFMDRPKEDSILKALEELYILEALDGDGRLTDVGRYMAYFPMEPMLAKTLIKSFEFGCSYEVIEVISMLSVPDVFYRPREKRELADKMKQRFDDYNGDHLTLLNTYKKWEANGFSKDWCTENFVHEKSMRKARDVKKQLIKLLENINKKEKGITLELVSCKNKLDQVRKAFVSGFFKNCAKRSTNHGHNDENGAFRTLIDNISVYVHPSSSLFRVPGVEYVIYHTLVLTNREYMHCTTKIDPAWLIQYASGVFRKANEGELSISKKREKIQPLYNRFDVNESWRLSKNRR</sequence>
<dbReference type="AlphaFoldDB" id="A0A099P978"/>
<dbReference type="GO" id="GO:0000974">
    <property type="term" value="C:Prp19 complex"/>
    <property type="evidence" value="ECO:0007669"/>
    <property type="project" value="EnsemblFungi"/>
</dbReference>
<dbReference type="SUPFAM" id="SSF52540">
    <property type="entry name" value="P-loop containing nucleoside triphosphate hydrolases"/>
    <property type="match status" value="1"/>
</dbReference>
<dbReference type="InterPro" id="IPR012340">
    <property type="entry name" value="NA-bd_OB-fold"/>
</dbReference>
<evidence type="ECO:0000256" key="6">
    <source>
        <dbReference type="ARBA" id="ARBA00022806"/>
    </source>
</evidence>
<dbReference type="SMART" id="SM00487">
    <property type="entry name" value="DEXDc"/>
    <property type="match status" value="1"/>
</dbReference>
<feature type="coiled-coil region" evidence="11">
    <location>
        <begin position="209"/>
        <end position="264"/>
    </location>
</feature>
<evidence type="ECO:0000256" key="9">
    <source>
        <dbReference type="ARBA" id="ARBA00023242"/>
    </source>
</evidence>
<dbReference type="InterPro" id="IPR007502">
    <property type="entry name" value="Helicase-assoc_dom"/>
</dbReference>
<dbReference type="GO" id="GO:0071021">
    <property type="term" value="C:U2-type post-spliceosomal complex"/>
    <property type="evidence" value="ECO:0007669"/>
    <property type="project" value="EnsemblFungi"/>
</dbReference>
<dbReference type="InterPro" id="IPR003029">
    <property type="entry name" value="S1_domain"/>
</dbReference>
<dbReference type="GO" id="GO:0000350">
    <property type="term" value="P:generation of catalytic spliceosome for second transesterification step"/>
    <property type="evidence" value="ECO:0007669"/>
    <property type="project" value="EnsemblFungi"/>
</dbReference>
<dbReference type="SMART" id="SM00316">
    <property type="entry name" value="S1"/>
    <property type="match status" value="1"/>
</dbReference>
<dbReference type="GO" id="GO:0005524">
    <property type="term" value="F:ATP binding"/>
    <property type="evidence" value="ECO:0007669"/>
    <property type="project" value="UniProtKB-KW"/>
</dbReference>
<dbReference type="GO" id="GO:0071007">
    <property type="term" value="C:U2-type catalytic step 2 spliceosome"/>
    <property type="evidence" value="ECO:0007669"/>
    <property type="project" value="EnsemblFungi"/>
</dbReference>
<dbReference type="HOGENOM" id="CLU_001832_6_3_1"/>
<dbReference type="InterPro" id="IPR027417">
    <property type="entry name" value="P-loop_NTPase"/>
</dbReference>
<dbReference type="Pfam" id="PF00271">
    <property type="entry name" value="Helicase_C"/>
    <property type="match status" value="1"/>
</dbReference>
<accession>A0A099P978</accession>
<comment type="caution">
    <text evidence="15">The sequence shown here is derived from an EMBL/GenBank/DDBJ whole genome shotgun (WGS) entry which is preliminary data.</text>
</comment>
<evidence type="ECO:0000259" key="14">
    <source>
        <dbReference type="PROSITE" id="PS51194"/>
    </source>
</evidence>
<evidence type="ECO:0000256" key="3">
    <source>
        <dbReference type="ARBA" id="ARBA00022664"/>
    </source>
</evidence>
<dbReference type="FunFam" id="1.20.120.1080:FF:000001">
    <property type="entry name" value="Pre-mRNA-splicing factor ATP-dependent RNA helicase"/>
    <property type="match status" value="1"/>
</dbReference>
<keyword evidence="5" id="KW-0378">Hydrolase</keyword>
<comment type="catalytic activity">
    <reaction evidence="10">
        <text>ATP + H2O = ADP + phosphate + H(+)</text>
        <dbReference type="Rhea" id="RHEA:13065"/>
        <dbReference type="ChEBI" id="CHEBI:15377"/>
        <dbReference type="ChEBI" id="CHEBI:15378"/>
        <dbReference type="ChEBI" id="CHEBI:30616"/>
        <dbReference type="ChEBI" id="CHEBI:43474"/>
        <dbReference type="ChEBI" id="CHEBI:456216"/>
        <dbReference type="EC" id="3.6.4.13"/>
    </reaction>
</comment>
<dbReference type="PROSITE" id="PS51192">
    <property type="entry name" value="HELICASE_ATP_BIND_1"/>
    <property type="match status" value="1"/>
</dbReference>
<dbReference type="GO" id="GO:0003724">
    <property type="term" value="F:RNA helicase activity"/>
    <property type="evidence" value="ECO:0007669"/>
    <property type="project" value="UniProtKB-EC"/>
</dbReference>
<evidence type="ECO:0000256" key="7">
    <source>
        <dbReference type="ARBA" id="ARBA00022840"/>
    </source>
</evidence>
<dbReference type="CDD" id="cd18791">
    <property type="entry name" value="SF2_C_RHA"/>
    <property type="match status" value="1"/>
</dbReference>